<sequence>MVRITSVTRLARITGAHAVRDTARRFGVHATDLGIPWRSGDGGVLVAFGDTYGAGWGGHGPGPPEADWRFNVLAHGTDAGLDSGLVLDRFVARPDGTAAQVIPPWRPSEERTVIPTSGISVGGREYLHYMSVRRWGKPGRWRTWHAGLACSDDGGRTWSKPRDAVWPNRCGGPVSRPWRRHTHPFQLVAFAGVLDGWVYLLGTPNGRYGDGHLARAPVDALLEPRAYQYWNGRSFGTEVCAAAAVLGGPVGELSVRYNSFFGRWLATHLDERRAEIVLRTAPSLIGPWTDGQTLVSAEEYPALYGGFQHPHGCDRPRIHFTVSHWWSYNVDLFRAELA</sequence>
<accession>A0A2T0GXM8</accession>
<evidence type="ECO:0000259" key="1">
    <source>
        <dbReference type="Pfam" id="PF13810"/>
    </source>
</evidence>
<dbReference type="InterPro" id="IPR025442">
    <property type="entry name" value="DUF4185"/>
</dbReference>
<feature type="domain" description="DUF4185" evidence="1">
    <location>
        <begin position="20"/>
        <end position="334"/>
    </location>
</feature>
<dbReference type="Pfam" id="PF13810">
    <property type="entry name" value="DUF4185"/>
    <property type="match status" value="1"/>
</dbReference>
<dbReference type="RefSeq" id="WP_106113361.1">
    <property type="nucleotide sequence ID" value="NZ_PVSR01000009.1"/>
</dbReference>
<dbReference type="Proteomes" id="UP000239352">
    <property type="component" value="Unassembled WGS sequence"/>
</dbReference>
<name>A0A2T0GXM8_ACTMO</name>
<comment type="caution">
    <text evidence="2">The sequence shown here is derived from an EMBL/GenBank/DDBJ whole genome shotgun (WGS) entry which is preliminary data.</text>
</comment>
<dbReference type="InParanoid" id="A0A2T0GXM8"/>
<organism evidence="2 3">
    <name type="scientific">Actinopolyspora mortivallis</name>
    <dbReference type="NCBI Taxonomy" id="33906"/>
    <lineage>
        <taxon>Bacteria</taxon>
        <taxon>Bacillati</taxon>
        <taxon>Actinomycetota</taxon>
        <taxon>Actinomycetes</taxon>
        <taxon>Actinopolysporales</taxon>
        <taxon>Actinopolysporaceae</taxon>
        <taxon>Actinopolyspora</taxon>
    </lineage>
</organism>
<dbReference type="STRING" id="1050202.GCA_000384035_00426"/>
<protein>
    <recommendedName>
        <fullName evidence="1">DUF4185 domain-containing protein</fullName>
    </recommendedName>
</protein>
<evidence type="ECO:0000313" key="3">
    <source>
        <dbReference type="Proteomes" id="UP000239352"/>
    </source>
</evidence>
<dbReference type="AlphaFoldDB" id="A0A2T0GXM8"/>
<evidence type="ECO:0000313" key="2">
    <source>
        <dbReference type="EMBL" id="PRW63783.1"/>
    </source>
</evidence>
<gene>
    <name evidence="2" type="ORF">CEP50_08335</name>
</gene>
<proteinExistence type="predicted"/>
<dbReference type="EMBL" id="PVSR01000009">
    <property type="protein sequence ID" value="PRW63783.1"/>
    <property type="molecule type" value="Genomic_DNA"/>
</dbReference>
<keyword evidence="3" id="KW-1185">Reference proteome</keyword>
<reference evidence="2 3" key="1">
    <citation type="submission" date="2018-03" db="EMBL/GenBank/DDBJ databases">
        <title>Actinopolyspora mortivallis from Sahara, screening for active biomolecules.</title>
        <authorList>
            <person name="Selama O."/>
            <person name="Wellington E.M.H."/>
            <person name="Hacene H."/>
        </authorList>
    </citation>
    <scope>NUCLEOTIDE SEQUENCE [LARGE SCALE GENOMIC DNA]</scope>
    <source>
        <strain evidence="2 3">M5A</strain>
    </source>
</reference>